<sequence length="369" mass="41762">MSDPSPICTPTLFLKVPGSPVETSLQEFNKELGESTDFDDLVDKTYALLTQHQLNIQEALAVWETRLTLHLFNNQLSYAKKEAINLNNALYLQENPNPAPLPGGNRSRGNSVGSSTPPLQPIYPLPKNKAATIEYDLLVLLLRLKSIPNMNLINELYKLNFQMRLKSDLDEDVLRMKLINLSYDIMVILSVTKNHATLLNYLHGLRLELERIESKRAASAKSDAYSTYLSNVILVQIIIESIVHKQKKTPSLELIIAAQYGELFKRINEETKRSLIYVLRHILPTITENQMVAYDKSELSLDDLIGLVAEDKISVRIICSMLGLWDLSNNYGFQLSGETEISYGPVGTSLTNQVTNNWYKYINKVYGLE</sequence>
<dbReference type="OrthoDB" id="3986620at2759"/>
<name>A0A1E4SJS5_9ASCO</name>
<dbReference type="GeneID" id="30983724"/>
<dbReference type="RefSeq" id="XP_020064887.1">
    <property type="nucleotide sequence ID" value="XM_020209588.1"/>
</dbReference>
<evidence type="ECO:0000313" key="3">
    <source>
        <dbReference type="Proteomes" id="UP000094285"/>
    </source>
</evidence>
<feature type="compositionally biased region" description="Low complexity" evidence="1">
    <location>
        <begin position="103"/>
        <end position="115"/>
    </location>
</feature>
<dbReference type="EMBL" id="KV453911">
    <property type="protein sequence ID" value="ODV79765.1"/>
    <property type="molecule type" value="Genomic_DNA"/>
</dbReference>
<dbReference type="AlphaFoldDB" id="A0A1E4SJS5"/>
<evidence type="ECO:0000313" key="2">
    <source>
        <dbReference type="EMBL" id="ODV79765.1"/>
    </source>
</evidence>
<gene>
    <name evidence="2" type="ORF">CANTADRAFT_48489</name>
</gene>
<evidence type="ECO:0000256" key="1">
    <source>
        <dbReference type="SAM" id="MobiDB-lite"/>
    </source>
</evidence>
<dbReference type="Proteomes" id="UP000094285">
    <property type="component" value="Unassembled WGS sequence"/>
</dbReference>
<proteinExistence type="predicted"/>
<accession>A0A1E4SJS5</accession>
<organism evidence="2 3">
    <name type="scientific">Suhomyces tanzawaensis NRRL Y-17324</name>
    <dbReference type="NCBI Taxonomy" id="984487"/>
    <lineage>
        <taxon>Eukaryota</taxon>
        <taxon>Fungi</taxon>
        <taxon>Dikarya</taxon>
        <taxon>Ascomycota</taxon>
        <taxon>Saccharomycotina</taxon>
        <taxon>Pichiomycetes</taxon>
        <taxon>Debaryomycetaceae</taxon>
        <taxon>Suhomyces</taxon>
    </lineage>
</organism>
<keyword evidence="3" id="KW-1185">Reference proteome</keyword>
<protein>
    <submittedName>
        <fullName evidence="2">Uncharacterized protein</fullName>
    </submittedName>
</protein>
<feature type="region of interest" description="Disordered" evidence="1">
    <location>
        <begin position="97"/>
        <end position="119"/>
    </location>
</feature>
<reference evidence="3" key="1">
    <citation type="submission" date="2016-05" db="EMBL/GenBank/DDBJ databases">
        <title>Comparative genomics of biotechnologically important yeasts.</title>
        <authorList>
            <consortium name="DOE Joint Genome Institute"/>
            <person name="Riley R."/>
            <person name="Haridas S."/>
            <person name="Wolfe K.H."/>
            <person name="Lopes M.R."/>
            <person name="Hittinger C.T."/>
            <person name="Goker M."/>
            <person name="Salamov A."/>
            <person name="Wisecaver J."/>
            <person name="Long T.M."/>
            <person name="Aerts A.L."/>
            <person name="Barry K."/>
            <person name="Choi C."/>
            <person name="Clum A."/>
            <person name="Coughlan A.Y."/>
            <person name="Deshpande S."/>
            <person name="Douglass A.P."/>
            <person name="Hanson S.J."/>
            <person name="Klenk H.-P."/>
            <person name="Labutti K."/>
            <person name="Lapidus A."/>
            <person name="Lindquist E."/>
            <person name="Lipzen A."/>
            <person name="Meier-Kolthoff J.P."/>
            <person name="Ohm R.A."/>
            <person name="Otillar R.P."/>
            <person name="Pangilinan J."/>
            <person name="Peng Y."/>
            <person name="Rokas A."/>
            <person name="Rosa C.A."/>
            <person name="Scheuner C."/>
            <person name="Sibirny A.A."/>
            <person name="Slot J.C."/>
            <person name="Stielow J.B."/>
            <person name="Sun H."/>
            <person name="Kurtzman C.P."/>
            <person name="Blackwell M."/>
            <person name="Grigoriev I.V."/>
            <person name="Jeffries T.W."/>
        </authorList>
    </citation>
    <scope>NUCLEOTIDE SEQUENCE [LARGE SCALE GENOMIC DNA]</scope>
    <source>
        <strain evidence="3">NRRL Y-17324</strain>
    </source>
</reference>